<comment type="subcellular location">
    <subcellularLocation>
        <location evidence="1">Membrane</location>
        <topology evidence="1">Multi-pass membrane protein</topology>
    </subcellularLocation>
</comment>
<dbReference type="EMBL" id="JBHTBJ010000001">
    <property type="protein sequence ID" value="MFC7273069.1"/>
    <property type="molecule type" value="Genomic_DNA"/>
</dbReference>
<organism evidence="7 8">
    <name type="scientific">Paractinoplanes rhizophilus</name>
    <dbReference type="NCBI Taxonomy" id="1416877"/>
    <lineage>
        <taxon>Bacteria</taxon>
        <taxon>Bacillati</taxon>
        <taxon>Actinomycetota</taxon>
        <taxon>Actinomycetes</taxon>
        <taxon>Micromonosporales</taxon>
        <taxon>Micromonosporaceae</taxon>
        <taxon>Paractinoplanes</taxon>
    </lineage>
</organism>
<feature type="transmembrane region" description="Helical" evidence="6">
    <location>
        <begin position="37"/>
        <end position="60"/>
    </location>
</feature>
<dbReference type="InterPro" id="IPR038330">
    <property type="entry name" value="TspO/MBR-related_sf"/>
</dbReference>
<evidence type="ECO:0000256" key="5">
    <source>
        <dbReference type="ARBA" id="ARBA00023136"/>
    </source>
</evidence>
<evidence type="ECO:0000256" key="1">
    <source>
        <dbReference type="ARBA" id="ARBA00004141"/>
    </source>
</evidence>
<evidence type="ECO:0000256" key="6">
    <source>
        <dbReference type="SAM" id="Phobius"/>
    </source>
</evidence>
<keyword evidence="4 6" id="KW-1133">Transmembrane helix</keyword>
<dbReference type="Gene3D" id="1.20.1260.100">
    <property type="entry name" value="TspO/MBR protein"/>
    <property type="match status" value="1"/>
</dbReference>
<comment type="caution">
    <text evidence="7">The sequence shown here is derived from an EMBL/GenBank/DDBJ whole genome shotgun (WGS) entry which is preliminary data.</text>
</comment>
<dbReference type="RefSeq" id="WP_378964547.1">
    <property type="nucleotide sequence ID" value="NZ_JBHTBJ010000001.1"/>
</dbReference>
<evidence type="ECO:0000256" key="2">
    <source>
        <dbReference type="ARBA" id="ARBA00007524"/>
    </source>
</evidence>
<evidence type="ECO:0000313" key="7">
    <source>
        <dbReference type="EMBL" id="MFC7273069.1"/>
    </source>
</evidence>
<evidence type="ECO:0000256" key="4">
    <source>
        <dbReference type="ARBA" id="ARBA00022989"/>
    </source>
</evidence>
<keyword evidence="5 6" id="KW-0472">Membrane</keyword>
<dbReference type="Pfam" id="PF03073">
    <property type="entry name" value="TspO_MBR"/>
    <property type="match status" value="1"/>
</dbReference>
<evidence type="ECO:0000256" key="3">
    <source>
        <dbReference type="ARBA" id="ARBA00022692"/>
    </source>
</evidence>
<accession>A0ABW2HIQ5</accession>
<proteinExistence type="inferred from homology"/>
<keyword evidence="3 6" id="KW-0812">Transmembrane</keyword>
<protein>
    <submittedName>
        <fullName evidence="7">Tryptophan-rich sensory protein</fullName>
    </submittedName>
</protein>
<comment type="similarity">
    <text evidence="2">Belongs to the TspO/BZRP family.</text>
</comment>
<keyword evidence="8" id="KW-1185">Reference proteome</keyword>
<dbReference type="InterPro" id="IPR004307">
    <property type="entry name" value="TspO_MBR"/>
</dbReference>
<name>A0ABW2HIQ5_9ACTN</name>
<evidence type="ECO:0000313" key="8">
    <source>
        <dbReference type="Proteomes" id="UP001596548"/>
    </source>
</evidence>
<gene>
    <name evidence="7" type="ORF">ACFQS1_03655</name>
</gene>
<dbReference type="CDD" id="cd15904">
    <property type="entry name" value="TSPO_MBR"/>
    <property type="match status" value="1"/>
</dbReference>
<sequence length="65" mass="6808">MVFFGAKAPRAALAEIALLNASNLGLLNRAWRLDRPAAAAIAPYVVWTGFATALTASIAARNPGR</sequence>
<reference evidence="8" key="1">
    <citation type="journal article" date="2019" name="Int. J. Syst. Evol. Microbiol.">
        <title>The Global Catalogue of Microorganisms (GCM) 10K type strain sequencing project: providing services to taxonomists for standard genome sequencing and annotation.</title>
        <authorList>
            <consortium name="The Broad Institute Genomics Platform"/>
            <consortium name="The Broad Institute Genome Sequencing Center for Infectious Disease"/>
            <person name="Wu L."/>
            <person name="Ma J."/>
        </authorList>
    </citation>
    <scope>NUCLEOTIDE SEQUENCE [LARGE SCALE GENOMIC DNA]</scope>
    <source>
        <strain evidence="8">XZYJT-10</strain>
    </source>
</reference>
<dbReference type="Proteomes" id="UP001596548">
    <property type="component" value="Unassembled WGS sequence"/>
</dbReference>